<comment type="subcellular location">
    <subcellularLocation>
        <location evidence="1">Membrane</location>
        <topology evidence="1">Multi-pass membrane protein</topology>
    </subcellularLocation>
</comment>
<evidence type="ECO:0000256" key="2">
    <source>
        <dbReference type="ARBA" id="ARBA00006675"/>
    </source>
</evidence>
<keyword evidence="6 13" id="KW-0812">Transmembrane</keyword>
<protein>
    <recommendedName>
        <fullName evidence="3">Glycerophosphocholine acyltransferase 1</fullName>
    </recommendedName>
</protein>
<dbReference type="GO" id="GO:0006656">
    <property type="term" value="P:phosphatidylcholine biosynthetic process"/>
    <property type="evidence" value="ECO:0007669"/>
    <property type="project" value="TreeGrafter"/>
</dbReference>
<keyword evidence="4" id="KW-0444">Lipid biosynthesis</keyword>
<keyword evidence="7 13" id="KW-1133">Transmembrane helix</keyword>
<evidence type="ECO:0000256" key="12">
    <source>
        <dbReference type="ARBA" id="ARBA00023315"/>
    </source>
</evidence>
<keyword evidence="5" id="KW-0808">Transferase</keyword>
<evidence type="ECO:0000313" key="14">
    <source>
        <dbReference type="EMBL" id="CAI8015512.1"/>
    </source>
</evidence>
<comment type="caution">
    <text evidence="14">The sequence shown here is derived from an EMBL/GenBank/DDBJ whole genome shotgun (WGS) entry which is preliminary data.</text>
</comment>
<evidence type="ECO:0000256" key="7">
    <source>
        <dbReference type="ARBA" id="ARBA00022989"/>
    </source>
</evidence>
<gene>
    <name evidence="14" type="ORF">GBAR_LOCUS9600</name>
</gene>
<dbReference type="PANTHER" id="PTHR31201">
    <property type="entry name" value="OS01G0585100 PROTEIN"/>
    <property type="match status" value="1"/>
</dbReference>
<keyword evidence="8" id="KW-0443">Lipid metabolism</keyword>
<keyword evidence="10" id="KW-0594">Phospholipid biosynthesis</keyword>
<name>A0AA35RSH0_GEOBA</name>
<dbReference type="PANTHER" id="PTHR31201:SF1">
    <property type="entry name" value="GLYCEROPHOSPHOCHOLINE ACYLTRANSFERASE 1"/>
    <property type="match status" value="1"/>
</dbReference>
<evidence type="ECO:0000256" key="4">
    <source>
        <dbReference type="ARBA" id="ARBA00022516"/>
    </source>
</evidence>
<keyword evidence="9 13" id="KW-0472">Membrane</keyword>
<dbReference type="GO" id="GO:0016020">
    <property type="term" value="C:membrane"/>
    <property type="evidence" value="ECO:0007669"/>
    <property type="project" value="UniProtKB-SubCell"/>
</dbReference>
<dbReference type="InterPro" id="IPR021261">
    <property type="entry name" value="GPCAT"/>
</dbReference>
<feature type="transmembrane region" description="Helical" evidence="13">
    <location>
        <begin position="113"/>
        <end position="131"/>
    </location>
</feature>
<evidence type="ECO:0000256" key="9">
    <source>
        <dbReference type="ARBA" id="ARBA00023136"/>
    </source>
</evidence>
<comment type="similarity">
    <text evidence="2">Belongs to the GPC1 family.</text>
</comment>
<evidence type="ECO:0000256" key="10">
    <source>
        <dbReference type="ARBA" id="ARBA00023209"/>
    </source>
</evidence>
<reference evidence="14" key="1">
    <citation type="submission" date="2023-03" db="EMBL/GenBank/DDBJ databases">
        <authorList>
            <person name="Steffen K."/>
            <person name="Cardenas P."/>
        </authorList>
    </citation>
    <scope>NUCLEOTIDE SEQUENCE</scope>
</reference>
<feature type="transmembrane region" description="Helical" evidence="13">
    <location>
        <begin position="137"/>
        <end position="156"/>
    </location>
</feature>
<evidence type="ECO:0000256" key="5">
    <source>
        <dbReference type="ARBA" id="ARBA00022679"/>
    </source>
</evidence>
<dbReference type="GO" id="GO:0016746">
    <property type="term" value="F:acyltransferase activity"/>
    <property type="evidence" value="ECO:0007669"/>
    <property type="project" value="UniProtKB-KW"/>
</dbReference>
<sequence>MTNVFVHVSPAVTLWGIRWFSTNEQGFPLCENPTAPGPHGCDHIGVNERLYHPMLAYLIWQATYIVVIFFWRKERIRERSYNTAYLYLAEETNNKRGMLYSMCSALGPRYCKLLYMAWHFVYTIGSLLIGYPSFHYPTFSVVLIAIMLMVAAYNGATYYMDLFNRQLTPNTIVYHQQ</sequence>
<proteinExistence type="inferred from homology"/>
<evidence type="ECO:0000256" key="8">
    <source>
        <dbReference type="ARBA" id="ARBA00023098"/>
    </source>
</evidence>
<dbReference type="Proteomes" id="UP001174909">
    <property type="component" value="Unassembled WGS sequence"/>
</dbReference>
<evidence type="ECO:0000256" key="6">
    <source>
        <dbReference type="ARBA" id="ARBA00022692"/>
    </source>
</evidence>
<evidence type="ECO:0000256" key="1">
    <source>
        <dbReference type="ARBA" id="ARBA00004141"/>
    </source>
</evidence>
<dbReference type="EMBL" id="CASHTH010001455">
    <property type="protein sequence ID" value="CAI8015512.1"/>
    <property type="molecule type" value="Genomic_DNA"/>
</dbReference>
<evidence type="ECO:0000256" key="3">
    <source>
        <dbReference type="ARBA" id="ARBA00019082"/>
    </source>
</evidence>
<evidence type="ECO:0000256" key="11">
    <source>
        <dbReference type="ARBA" id="ARBA00023264"/>
    </source>
</evidence>
<keyword evidence="12 14" id="KW-0012">Acyltransferase</keyword>
<accession>A0AA35RSH0</accession>
<feature type="transmembrane region" description="Helical" evidence="13">
    <location>
        <begin position="54"/>
        <end position="71"/>
    </location>
</feature>
<evidence type="ECO:0000256" key="13">
    <source>
        <dbReference type="SAM" id="Phobius"/>
    </source>
</evidence>
<keyword evidence="15" id="KW-1185">Reference proteome</keyword>
<dbReference type="AlphaFoldDB" id="A0AA35RSH0"/>
<keyword evidence="11" id="KW-1208">Phospholipid metabolism</keyword>
<evidence type="ECO:0000313" key="15">
    <source>
        <dbReference type="Proteomes" id="UP001174909"/>
    </source>
</evidence>
<organism evidence="14 15">
    <name type="scientific">Geodia barretti</name>
    <name type="common">Barrett's horny sponge</name>
    <dbReference type="NCBI Taxonomy" id="519541"/>
    <lineage>
        <taxon>Eukaryota</taxon>
        <taxon>Metazoa</taxon>
        <taxon>Porifera</taxon>
        <taxon>Demospongiae</taxon>
        <taxon>Heteroscleromorpha</taxon>
        <taxon>Tetractinellida</taxon>
        <taxon>Astrophorina</taxon>
        <taxon>Geodiidae</taxon>
        <taxon>Geodia</taxon>
    </lineage>
</organism>